<dbReference type="InterPro" id="IPR021812">
    <property type="entry name" value="DUF3391"/>
</dbReference>
<gene>
    <name evidence="2" type="ORF">DCP75_10105</name>
</gene>
<dbReference type="GO" id="GO:0008081">
    <property type="term" value="F:phosphoric diester hydrolase activity"/>
    <property type="evidence" value="ECO:0007669"/>
    <property type="project" value="UniProtKB-ARBA"/>
</dbReference>
<dbReference type="Proteomes" id="UP000259273">
    <property type="component" value="Unassembled WGS sequence"/>
</dbReference>
<dbReference type="Pfam" id="PF13487">
    <property type="entry name" value="HD_5"/>
    <property type="match status" value="1"/>
</dbReference>
<dbReference type="STRING" id="1121937.GCA_000423125_00634"/>
<dbReference type="InterPro" id="IPR003607">
    <property type="entry name" value="HD/PDEase_dom"/>
</dbReference>
<organism evidence="2 3">
    <name type="scientific">Haliea salexigens</name>
    <dbReference type="NCBI Taxonomy" id="287487"/>
    <lineage>
        <taxon>Bacteria</taxon>
        <taxon>Pseudomonadati</taxon>
        <taxon>Pseudomonadota</taxon>
        <taxon>Gammaproteobacteria</taxon>
        <taxon>Cellvibrionales</taxon>
        <taxon>Halieaceae</taxon>
        <taxon>Haliea</taxon>
    </lineage>
</organism>
<dbReference type="SUPFAM" id="SSF109604">
    <property type="entry name" value="HD-domain/PDEase-like"/>
    <property type="match status" value="1"/>
</dbReference>
<dbReference type="CDD" id="cd00077">
    <property type="entry name" value="HDc"/>
    <property type="match status" value="1"/>
</dbReference>
<dbReference type="Gene3D" id="1.10.3210.10">
    <property type="entry name" value="Hypothetical protein af1432"/>
    <property type="match status" value="1"/>
</dbReference>
<sequence>MVADLKPGMYVSGLDRPWLETPFILQGFRITSEEDIRGLRRHCQYVFVDIEKSRHVDYALQRKRRVQRPRLSREAMFPTRRLVNYTDSAEWAEEYPRAEDAVHQLSQGLEEVFQNARDGAAVDVVRVKRSVEPMIDSISRNPDACIWLARLKEQDKYTYQHSLGASIWGVALGRQLGLPRSDLRSLAIGGLLFDVGKLRVDPALLHSDHALSTEELNALREHVRHGVDMMAETGLMNTDVLAMVAHHHERHNGSGYPQGLAGDDIPIFARIAGIVDCYDAITSHRSYARATSPSAAIKMLYDVKDIDFQAELVEEFIQAVGIYPAGTLIELSSGEVAVVVAEYRTRRLRPRIMVVLDADKQPLNSIRMVDLLHETEDSSGQPLDIVNSLEPGAYGIDMNSIHL</sequence>
<evidence type="ECO:0000259" key="1">
    <source>
        <dbReference type="PROSITE" id="PS51832"/>
    </source>
</evidence>
<protein>
    <submittedName>
        <fullName evidence="2">DUF3391 domain-containing protein</fullName>
    </submittedName>
</protein>
<reference evidence="2 3" key="1">
    <citation type="journal article" date="2018" name="Nat. Biotechnol.">
        <title>A standardized bacterial taxonomy based on genome phylogeny substantially revises the tree of life.</title>
        <authorList>
            <person name="Parks D.H."/>
            <person name="Chuvochina M."/>
            <person name="Waite D.W."/>
            <person name="Rinke C."/>
            <person name="Skarshewski A."/>
            <person name="Chaumeil P.A."/>
            <person name="Hugenholtz P."/>
        </authorList>
    </citation>
    <scope>NUCLEOTIDE SEQUENCE [LARGE SCALE GENOMIC DNA]</scope>
    <source>
        <strain evidence="2">UBA9158</strain>
    </source>
</reference>
<comment type="caution">
    <text evidence="2">The sequence shown here is derived from an EMBL/GenBank/DDBJ whole genome shotgun (WGS) entry which is preliminary data.</text>
</comment>
<dbReference type="InterPro" id="IPR037522">
    <property type="entry name" value="HD_GYP_dom"/>
</dbReference>
<proteinExistence type="predicted"/>
<evidence type="ECO:0000313" key="3">
    <source>
        <dbReference type="Proteomes" id="UP000259273"/>
    </source>
</evidence>
<dbReference type="AlphaFoldDB" id="A0A3C1KMU6"/>
<dbReference type="Pfam" id="PF11871">
    <property type="entry name" value="DUF3391"/>
    <property type="match status" value="1"/>
</dbReference>
<evidence type="ECO:0000313" key="2">
    <source>
        <dbReference type="EMBL" id="HAN28050.1"/>
    </source>
</evidence>
<dbReference type="EMBL" id="DMND01000135">
    <property type="protein sequence ID" value="HAN28050.1"/>
    <property type="molecule type" value="Genomic_DNA"/>
</dbReference>
<dbReference type="PANTHER" id="PTHR43155:SF2">
    <property type="entry name" value="CYCLIC DI-GMP PHOSPHODIESTERASE PA4108"/>
    <property type="match status" value="1"/>
</dbReference>
<name>A0A3C1KMU6_9GAMM</name>
<accession>A0A3C1KMU6</accession>
<dbReference type="PROSITE" id="PS51832">
    <property type="entry name" value="HD_GYP"/>
    <property type="match status" value="1"/>
</dbReference>
<dbReference type="PANTHER" id="PTHR43155">
    <property type="entry name" value="CYCLIC DI-GMP PHOSPHODIESTERASE PA4108-RELATED"/>
    <property type="match status" value="1"/>
</dbReference>
<feature type="domain" description="HD-GYP" evidence="1">
    <location>
        <begin position="136"/>
        <end position="332"/>
    </location>
</feature>